<gene>
    <name evidence="1" type="ORF">ENKNEFLB_03599</name>
</gene>
<evidence type="ECO:0000313" key="1">
    <source>
        <dbReference type="EMBL" id="QVT81191.1"/>
    </source>
</evidence>
<proteinExistence type="predicted"/>
<dbReference type="RefSeq" id="WP_214056599.1">
    <property type="nucleotide sequence ID" value="NZ_BAAAHS010000299.1"/>
</dbReference>
<sequence>MSIPLDLPSWEIATSLETAHCLPSDMSSTDARSLLGSLSFDQAPVIRDGRVTGWVRTAHLVSRGLVGARITELDRCTILARDTPVSDTIKAVARDHLVFLAGPGGISEFVVPSDLDRHAVRCYLYVLVSELEMRMADSIDAALPPEDLIAALKGGERKRYNEAVDAGVETRVVDYLNFSAYKTLAPRVPQIVEAFPGDPDQLSVQLEHLRVLRNHVAHPTKPMALVFGPPELARLTQLGEDFVSAIRR</sequence>
<dbReference type="EMBL" id="CP075371">
    <property type="protein sequence ID" value="QVT81191.1"/>
    <property type="molecule type" value="Genomic_DNA"/>
</dbReference>
<accession>A0ABX8ELD8</accession>
<reference evidence="1 2" key="1">
    <citation type="submission" date="2021-05" db="EMBL/GenBank/DDBJ databases">
        <title>Complete genome of Nocardioides aquaticus KCTC 9944T isolated from meromictic and hypersaline Ekho Lake, Antarctica.</title>
        <authorList>
            <person name="Hwang K."/>
            <person name="Kim K.M."/>
            <person name="Choe H."/>
        </authorList>
    </citation>
    <scope>NUCLEOTIDE SEQUENCE [LARGE SCALE GENOMIC DNA]</scope>
    <source>
        <strain evidence="1 2">KCTC 9944</strain>
    </source>
</reference>
<evidence type="ECO:0000313" key="2">
    <source>
        <dbReference type="Proteomes" id="UP000679307"/>
    </source>
</evidence>
<name>A0ABX8ELD8_9ACTN</name>
<keyword evidence="2" id="KW-1185">Reference proteome</keyword>
<evidence type="ECO:0008006" key="3">
    <source>
        <dbReference type="Google" id="ProtNLM"/>
    </source>
</evidence>
<dbReference type="Proteomes" id="UP000679307">
    <property type="component" value="Chromosome"/>
</dbReference>
<organism evidence="1 2">
    <name type="scientific">Nocardioides aquaticus</name>
    <dbReference type="NCBI Taxonomy" id="160826"/>
    <lineage>
        <taxon>Bacteria</taxon>
        <taxon>Bacillati</taxon>
        <taxon>Actinomycetota</taxon>
        <taxon>Actinomycetes</taxon>
        <taxon>Propionibacteriales</taxon>
        <taxon>Nocardioidaceae</taxon>
        <taxon>Nocardioides</taxon>
    </lineage>
</organism>
<protein>
    <recommendedName>
        <fullName evidence="3">CBS domain-containing protein</fullName>
    </recommendedName>
</protein>